<organism evidence="2 3">
    <name type="scientific">Grifola frondosa</name>
    <name type="common">Maitake</name>
    <name type="synonym">Polyporus frondosus</name>
    <dbReference type="NCBI Taxonomy" id="5627"/>
    <lineage>
        <taxon>Eukaryota</taxon>
        <taxon>Fungi</taxon>
        <taxon>Dikarya</taxon>
        <taxon>Basidiomycota</taxon>
        <taxon>Agaricomycotina</taxon>
        <taxon>Agaricomycetes</taxon>
        <taxon>Polyporales</taxon>
        <taxon>Grifolaceae</taxon>
        <taxon>Grifola</taxon>
    </lineage>
</organism>
<proteinExistence type="predicted"/>
<keyword evidence="3" id="KW-1185">Reference proteome</keyword>
<dbReference type="Proteomes" id="UP000092993">
    <property type="component" value="Unassembled WGS sequence"/>
</dbReference>
<gene>
    <name evidence="2" type="ORF">A0H81_11367</name>
</gene>
<dbReference type="EMBL" id="LUGG01000019">
    <property type="protein sequence ID" value="OBZ68796.1"/>
    <property type="molecule type" value="Genomic_DNA"/>
</dbReference>
<sequence length="153" mass="17107">MRQRHNAIASIASGRNKPGMAPEQEFITSARFYWEWAQVHVPDLAGRRHLILLHSSTAGRRHVEGLVPTVSLQCGRHTGQRQRRHCYLRYTHELCDSPADALPMPSKVSTSPGTPLLRSNASLTQAHRVSFYNLSYVKLPSSRDSGSSAYNEA</sequence>
<evidence type="ECO:0000313" key="3">
    <source>
        <dbReference type="Proteomes" id="UP000092993"/>
    </source>
</evidence>
<accession>A0A1C7LX23</accession>
<feature type="region of interest" description="Disordered" evidence="1">
    <location>
        <begin position="1"/>
        <end position="20"/>
    </location>
</feature>
<evidence type="ECO:0000313" key="2">
    <source>
        <dbReference type="EMBL" id="OBZ68796.1"/>
    </source>
</evidence>
<dbReference type="AlphaFoldDB" id="A0A1C7LX23"/>
<evidence type="ECO:0000256" key="1">
    <source>
        <dbReference type="SAM" id="MobiDB-lite"/>
    </source>
</evidence>
<name>A0A1C7LX23_GRIFR</name>
<reference evidence="2 3" key="1">
    <citation type="submission" date="2016-03" db="EMBL/GenBank/DDBJ databases">
        <title>Whole genome sequencing of Grifola frondosa 9006-11.</title>
        <authorList>
            <person name="Min B."/>
            <person name="Park H."/>
            <person name="Kim J.-G."/>
            <person name="Cho H."/>
            <person name="Oh Y.-L."/>
            <person name="Kong W.-S."/>
            <person name="Choi I.-G."/>
        </authorList>
    </citation>
    <scope>NUCLEOTIDE SEQUENCE [LARGE SCALE GENOMIC DNA]</scope>
    <source>
        <strain evidence="2 3">9006-11</strain>
    </source>
</reference>
<protein>
    <submittedName>
        <fullName evidence="2">Uncharacterized protein</fullName>
    </submittedName>
</protein>
<comment type="caution">
    <text evidence="2">The sequence shown here is derived from an EMBL/GenBank/DDBJ whole genome shotgun (WGS) entry which is preliminary data.</text>
</comment>